<dbReference type="Gene3D" id="2.60.120.10">
    <property type="entry name" value="Jelly Rolls"/>
    <property type="match status" value="1"/>
</dbReference>
<dbReference type="SUPFAM" id="SSF51215">
    <property type="entry name" value="Regulatory protein AraC"/>
    <property type="match status" value="1"/>
</dbReference>
<dbReference type="GO" id="GO:0043565">
    <property type="term" value="F:sequence-specific DNA binding"/>
    <property type="evidence" value="ECO:0007669"/>
    <property type="project" value="InterPro"/>
</dbReference>
<dbReference type="KEGG" id="lrs:PX52LOC_01881"/>
<evidence type="ECO:0000256" key="4">
    <source>
        <dbReference type="ARBA" id="ARBA00023125"/>
    </source>
</evidence>
<dbReference type="PROSITE" id="PS01124">
    <property type="entry name" value="HTH_ARAC_FAMILY_2"/>
    <property type="match status" value="1"/>
</dbReference>
<evidence type="ECO:0000256" key="6">
    <source>
        <dbReference type="ARBA" id="ARBA00023163"/>
    </source>
</evidence>
<organism evidence="9 10">
    <name type="scientific">Limnoglobus roseus</name>
    <dbReference type="NCBI Taxonomy" id="2598579"/>
    <lineage>
        <taxon>Bacteria</taxon>
        <taxon>Pseudomonadati</taxon>
        <taxon>Planctomycetota</taxon>
        <taxon>Planctomycetia</taxon>
        <taxon>Gemmatales</taxon>
        <taxon>Gemmataceae</taxon>
        <taxon>Limnoglobus</taxon>
    </lineage>
</organism>
<dbReference type="GO" id="GO:0003700">
    <property type="term" value="F:DNA-binding transcription factor activity"/>
    <property type="evidence" value="ECO:0007669"/>
    <property type="project" value="InterPro"/>
</dbReference>
<proteinExistence type="predicted"/>
<dbReference type="InterPro" id="IPR018062">
    <property type="entry name" value="HTH_AraC-typ_CS"/>
</dbReference>
<dbReference type="InterPro" id="IPR047220">
    <property type="entry name" value="RhaR_RhaS-like_N"/>
</dbReference>
<dbReference type="SMART" id="SM00342">
    <property type="entry name" value="HTH_ARAC"/>
    <property type="match status" value="1"/>
</dbReference>
<keyword evidence="2" id="KW-0677">Repeat</keyword>
<dbReference type="OrthoDB" id="9803764at2"/>
<dbReference type="InterPro" id="IPR018060">
    <property type="entry name" value="HTH_AraC"/>
</dbReference>
<evidence type="ECO:0000313" key="10">
    <source>
        <dbReference type="Proteomes" id="UP000324974"/>
    </source>
</evidence>
<dbReference type="InterPro" id="IPR003313">
    <property type="entry name" value="AraC-bd"/>
</dbReference>
<name>A0A5C1AAC3_9BACT</name>
<evidence type="ECO:0000256" key="5">
    <source>
        <dbReference type="ARBA" id="ARBA00023159"/>
    </source>
</evidence>
<keyword evidence="10" id="KW-1185">Reference proteome</keyword>
<keyword evidence="4" id="KW-0238">DNA-binding</keyword>
<dbReference type="Pfam" id="PF02311">
    <property type="entry name" value="AraC_binding"/>
    <property type="match status" value="1"/>
</dbReference>
<dbReference type="Gene3D" id="1.10.10.60">
    <property type="entry name" value="Homeodomain-like"/>
    <property type="match status" value="2"/>
</dbReference>
<dbReference type="PANTHER" id="PTHR46796">
    <property type="entry name" value="HTH-TYPE TRANSCRIPTIONAL ACTIVATOR RHAS-RELATED"/>
    <property type="match status" value="1"/>
</dbReference>
<evidence type="ECO:0000256" key="3">
    <source>
        <dbReference type="ARBA" id="ARBA00023015"/>
    </source>
</evidence>
<evidence type="ECO:0000259" key="8">
    <source>
        <dbReference type="PROSITE" id="PS01124"/>
    </source>
</evidence>
<dbReference type="InterPro" id="IPR009057">
    <property type="entry name" value="Homeodomain-like_sf"/>
</dbReference>
<dbReference type="Proteomes" id="UP000324974">
    <property type="component" value="Chromosome"/>
</dbReference>
<dbReference type="EMBL" id="CP042425">
    <property type="protein sequence ID" value="QEL14976.1"/>
    <property type="molecule type" value="Genomic_DNA"/>
</dbReference>
<protein>
    <submittedName>
        <fullName evidence="9">AraC family transcriptional regulator</fullName>
    </submittedName>
</protein>
<feature type="domain" description="HTH araC/xylS-type" evidence="8">
    <location>
        <begin position="187"/>
        <end position="285"/>
    </location>
</feature>
<dbReference type="PRINTS" id="PR00032">
    <property type="entry name" value="HTHARAC"/>
</dbReference>
<evidence type="ECO:0000256" key="2">
    <source>
        <dbReference type="ARBA" id="ARBA00022737"/>
    </source>
</evidence>
<sequence length="288" mass="32899">MPQTLHAKDWFHKDGFPLAVERREPQTPFDLHVHDFSELVVVTGGRGMHKIEDEAWPLSAGDVFVVKGDEAHEYCELDDLNLINVLYLPDRLYWDSGDLLLLPVYHALFTLEPQWRRRHNFNSRLHLPPAEIGHVLGLIDQLDAELKARAPGFGFMATALYMQLVGLLSRAYGRSRNPDTQALLRMARTITHLETHYADGVELDDLADMAHMSRRTFLRTFQAATGQSPIAYLIQIRVRRAADLLRTTGDAITDIAFAVGFQDSNYFARQFRQLMGTTPRDYRTANRP</sequence>
<keyword evidence="5" id="KW-0010">Activator</keyword>
<keyword evidence="1" id="KW-0963">Cytoplasm</keyword>
<dbReference type="AlphaFoldDB" id="A0A5C1AAC3"/>
<reference evidence="10" key="1">
    <citation type="submission" date="2019-08" db="EMBL/GenBank/DDBJ databases">
        <title>Limnoglobus roseus gen. nov., sp. nov., a novel freshwater planctomycete with a giant genome from the family Gemmataceae.</title>
        <authorList>
            <person name="Kulichevskaya I.S."/>
            <person name="Naumoff D.G."/>
            <person name="Miroshnikov K."/>
            <person name="Ivanova A."/>
            <person name="Philippov D.A."/>
            <person name="Hakobyan A."/>
            <person name="Rijpstra I.C."/>
            <person name="Sinninghe Damste J.S."/>
            <person name="Liesack W."/>
            <person name="Dedysh S.N."/>
        </authorList>
    </citation>
    <scope>NUCLEOTIDE SEQUENCE [LARGE SCALE GENOMIC DNA]</scope>
    <source>
        <strain evidence="10">PX52</strain>
    </source>
</reference>
<dbReference type="InterPro" id="IPR014710">
    <property type="entry name" value="RmlC-like_jellyroll"/>
</dbReference>
<evidence type="ECO:0000256" key="7">
    <source>
        <dbReference type="ARBA" id="ARBA00023308"/>
    </source>
</evidence>
<dbReference type="InterPro" id="IPR020449">
    <property type="entry name" value="Tscrpt_reg_AraC-type_HTH"/>
</dbReference>
<dbReference type="SUPFAM" id="SSF46689">
    <property type="entry name" value="Homeodomain-like"/>
    <property type="match status" value="2"/>
</dbReference>
<dbReference type="CDD" id="cd06977">
    <property type="entry name" value="cupin_RhaR_RhaS-like_N"/>
    <property type="match status" value="1"/>
</dbReference>
<dbReference type="PROSITE" id="PS00041">
    <property type="entry name" value="HTH_ARAC_FAMILY_1"/>
    <property type="match status" value="1"/>
</dbReference>
<dbReference type="RefSeq" id="WP_149109829.1">
    <property type="nucleotide sequence ID" value="NZ_CP042425.1"/>
</dbReference>
<evidence type="ECO:0000256" key="1">
    <source>
        <dbReference type="ARBA" id="ARBA00022490"/>
    </source>
</evidence>
<evidence type="ECO:0000313" key="9">
    <source>
        <dbReference type="EMBL" id="QEL14976.1"/>
    </source>
</evidence>
<dbReference type="InterPro" id="IPR050204">
    <property type="entry name" value="AraC_XylS_family_regulators"/>
</dbReference>
<keyword evidence="3" id="KW-0805">Transcription regulation</keyword>
<gene>
    <name evidence="9" type="ORF">PX52LOC_01881</name>
</gene>
<dbReference type="InterPro" id="IPR037923">
    <property type="entry name" value="HTH-like"/>
</dbReference>
<accession>A0A5C1AAC3</accession>
<keyword evidence="7" id="KW-0684">Rhamnose metabolism</keyword>
<dbReference type="Pfam" id="PF12833">
    <property type="entry name" value="HTH_18"/>
    <property type="match status" value="1"/>
</dbReference>
<keyword evidence="6" id="KW-0804">Transcription</keyword>